<sequence length="101" mass="11373">MCIGLHTLPPCLLFCGNYILHESEYDVHIFCVALDIIIYPIPTVTARNSFKIVKAGLSEYCTAIQKIFSAVPPPLFRGRAWMPEVERPKALHGRKANKAFI</sequence>
<dbReference type="KEGG" id="esu:EUS_20410"/>
<dbReference type="AlphaFoldDB" id="D4JVE7"/>
<accession>D4JVE7</accession>
<dbReference type="BioCyc" id="ESIR657319:G136K-1724-MONOMER"/>
<proteinExistence type="predicted"/>
<name>D4JVE7_9FIRM</name>
<evidence type="ECO:0000313" key="2">
    <source>
        <dbReference type="Proteomes" id="UP000008803"/>
    </source>
</evidence>
<dbReference type="Proteomes" id="UP000008803">
    <property type="component" value="Chromosome"/>
</dbReference>
<reference evidence="1 2" key="1">
    <citation type="submission" date="2010-03" db="EMBL/GenBank/DDBJ databases">
        <title>The genome sequence of Eubacterium siraeum 70/3.</title>
        <authorList>
            <consortium name="metaHIT consortium -- http://www.metahit.eu/"/>
            <person name="Pajon A."/>
            <person name="Turner K."/>
            <person name="Parkhill J."/>
            <person name="Duncan S."/>
            <person name="Flint H."/>
        </authorList>
    </citation>
    <scope>NUCLEOTIDE SEQUENCE [LARGE SCALE GENOMIC DNA]</scope>
    <source>
        <strain evidence="1 2">70/3</strain>
    </source>
</reference>
<dbReference type="HOGENOM" id="CLU_2287312_0_0_9"/>
<dbReference type="EMBL" id="FP929044">
    <property type="protein sequence ID" value="CBK97066.1"/>
    <property type="molecule type" value="Genomic_DNA"/>
</dbReference>
<organism evidence="1 2">
    <name type="scientific">[Eubacterium] siraeum 70/3</name>
    <dbReference type="NCBI Taxonomy" id="657319"/>
    <lineage>
        <taxon>Bacteria</taxon>
        <taxon>Bacillati</taxon>
        <taxon>Bacillota</taxon>
        <taxon>Clostridia</taxon>
        <taxon>Eubacteriales</taxon>
        <taxon>Oscillospiraceae</taxon>
        <taxon>Oscillospiraceae incertae sedis</taxon>
    </lineage>
</organism>
<reference evidence="1 2" key="2">
    <citation type="submission" date="2010-03" db="EMBL/GenBank/DDBJ databases">
        <authorList>
            <person name="Pajon A."/>
        </authorList>
    </citation>
    <scope>NUCLEOTIDE SEQUENCE [LARGE SCALE GENOMIC DNA]</scope>
    <source>
        <strain evidence="1 2">70/3</strain>
    </source>
</reference>
<protein>
    <submittedName>
        <fullName evidence="1">Uncharacterized protein</fullName>
    </submittedName>
</protein>
<gene>
    <name evidence="1" type="ORF">EUS_20410</name>
</gene>
<evidence type="ECO:0000313" key="1">
    <source>
        <dbReference type="EMBL" id="CBK97066.1"/>
    </source>
</evidence>